<reference evidence="1" key="2">
    <citation type="journal article" date="2015" name="Data Brief">
        <title>Shoot transcriptome of the giant reed, Arundo donax.</title>
        <authorList>
            <person name="Barrero R.A."/>
            <person name="Guerrero F.D."/>
            <person name="Moolhuijzen P."/>
            <person name="Goolsby J.A."/>
            <person name="Tidwell J."/>
            <person name="Bellgard S.E."/>
            <person name="Bellgard M.I."/>
        </authorList>
    </citation>
    <scope>NUCLEOTIDE SEQUENCE</scope>
    <source>
        <tissue evidence="1">Shoot tissue taken approximately 20 cm above the soil surface</tissue>
    </source>
</reference>
<organism evidence="1">
    <name type="scientific">Arundo donax</name>
    <name type="common">Giant reed</name>
    <name type="synonym">Donax arundinaceus</name>
    <dbReference type="NCBI Taxonomy" id="35708"/>
    <lineage>
        <taxon>Eukaryota</taxon>
        <taxon>Viridiplantae</taxon>
        <taxon>Streptophyta</taxon>
        <taxon>Embryophyta</taxon>
        <taxon>Tracheophyta</taxon>
        <taxon>Spermatophyta</taxon>
        <taxon>Magnoliopsida</taxon>
        <taxon>Liliopsida</taxon>
        <taxon>Poales</taxon>
        <taxon>Poaceae</taxon>
        <taxon>PACMAD clade</taxon>
        <taxon>Arundinoideae</taxon>
        <taxon>Arundineae</taxon>
        <taxon>Arundo</taxon>
    </lineage>
</organism>
<protein>
    <submittedName>
        <fullName evidence="1">Uncharacterized protein</fullName>
    </submittedName>
</protein>
<dbReference type="EMBL" id="GBRH01239179">
    <property type="protein sequence ID" value="JAD58716.1"/>
    <property type="molecule type" value="Transcribed_RNA"/>
</dbReference>
<proteinExistence type="predicted"/>
<dbReference type="AlphaFoldDB" id="A0A0A9B5T8"/>
<evidence type="ECO:0000313" key="1">
    <source>
        <dbReference type="EMBL" id="JAD58716.1"/>
    </source>
</evidence>
<reference evidence="1" key="1">
    <citation type="submission" date="2014-09" db="EMBL/GenBank/DDBJ databases">
        <authorList>
            <person name="Magalhaes I.L.F."/>
            <person name="Oliveira U."/>
            <person name="Santos F.R."/>
            <person name="Vidigal T.H.D.A."/>
            <person name="Brescovit A.D."/>
            <person name="Santos A.J."/>
        </authorList>
    </citation>
    <scope>NUCLEOTIDE SEQUENCE</scope>
    <source>
        <tissue evidence="1">Shoot tissue taken approximately 20 cm above the soil surface</tissue>
    </source>
</reference>
<accession>A0A0A9B5T8</accession>
<sequence>MHFTHRLIIINTQHTTDRSNFICQVTLSVLERVHLSR</sequence>
<name>A0A0A9B5T8_ARUDO</name>